<keyword evidence="1" id="KW-0479">Metal-binding</keyword>
<dbReference type="Pfam" id="PF02207">
    <property type="entry name" value="zf-UBR"/>
    <property type="match status" value="1"/>
</dbReference>
<dbReference type="EMBL" id="MLAK01000635">
    <property type="protein sequence ID" value="OHT09603.1"/>
    <property type="molecule type" value="Genomic_DNA"/>
</dbReference>
<dbReference type="Gene3D" id="3.30.40.10">
    <property type="entry name" value="Zinc/RING finger domain, C3HC4 (zinc finger)"/>
    <property type="match status" value="1"/>
</dbReference>
<evidence type="ECO:0000256" key="5">
    <source>
        <dbReference type="PROSITE-ProRule" id="PRU00508"/>
    </source>
</evidence>
<keyword evidence="10" id="KW-1185">Reference proteome</keyword>
<dbReference type="RefSeq" id="XP_068362739.1">
    <property type="nucleotide sequence ID" value="XM_068502007.1"/>
</dbReference>
<reference evidence="9" key="1">
    <citation type="submission" date="2016-10" db="EMBL/GenBank/DDBJ databases">
        <authorList>
            <person name="Benchimol M."/>
            <person name="Almeida L.G."/>
            <person name="Vasconcelos A.T."/>
            <person name="Perreira-Neves A."/>
            <person name="Rosa I.A."/>
            <person name="Tasca T."/>
            <person name="Bogo M.R."/>
            <person name="de Souza W."/>
        </authorList>
    </citation>
    <scope>NUCLEOTIDE SEQUENCE [LARGE SCALE GENOMIC DNA]</scope>
    <source>
        <strain evidence="9">K</strain>
    </source>
</reference>
<dbReference type="InterPro" id="IPR003126">
    <property type="entry name" value="Znf_UBR"/>
</dbReference>
<feature type="domain" description="RING-type" evidence="7">
    <location>
        <begin position="8"/>
        <end position="46"/>
    </location>
</feature>
<dbReference type="CDD" id="cd19671">
    <property type="entry name" value="UBR-box_UBR4_5_6_7"/>
    <property type="match status" value="1"/>
</dbReference>
<evidence type="ECO:0000256" key="4">
    <source>
        <dbReference type="PROSITE-ProRule" id="PRU00175"/>
    </source>
</evidence>
<evidence type="ECO:0000256" key="6">
    <source>
        <dbReference type="SAM" id="MobiDB-lite"/>
    </source>
</evidence>
<dbReference type="SMART" id="SM00184">
    <property type="entry name" value="RING"/>
    <property type="match status" value="1"/>
</dbReference>
<evidence type="ECO:0000256" key="2">
    <source>
        <dbReference type="ARBA" id="ARBA00022771"/>
    </source>
</evidence>
<protein>
    <recommendedName>
        <fullName evidence="11">RING-type domain-containing protein</fullName>
    </recommendedName>
</protein>
<dbReference type="Proteomes" id="UP000179807">
    <property type="component" value="Unassembled WGS sequence"/>
</dbReference>
<dbReference type="OrthoDB" id="10067217at2759"/>
<dbReference type="InterPro" id="IPR001841">
    <property type="entry name" value="Znf_RING"/>
</dbReference>
<evidence type="ECO:0000256" key="1">
    <source>
        <dbReference type="ARBA" id="ARBA00022723"/>
    </source>
</evidence>
<gene>
    <name evidence="9" type="ORF">TRFO_21496</name>
</gene>
<dbReference type="PROSITE" id="PS50089">
    <property type="entry name" value="ZF_RING_2"/>
    <property type="match status" value="1"/>
</dbReference>
<accession>A0A1J4KEH2</accession>
<name>A0A1J4KEH2_9EUKA</name>
<dbReference type="Pfam" id="PF14634">
    <property type="entry name" value="zf-RING_5"/>
    <property type="match status" value="1"/>
</dbReference>
<evidence type="ECO:0000256" key="3">
    <source>
        <dbReference type="ARBA" id="ARBA00022833"/>
    </source>
</evidence>
<feature type="region of interest" description="Disordered" evidence="6">
    <location>
        <begin position="66"/>
        <end position="93"/>
    </location>
</feature>
<comment type="caution">
    <text evidence="9">The sequence shown here is derived from an EMBL/GenBank/DDBJ whole genome shotgun (WGS) entry which is preliminary data.</text>
</comment>
<feature type="compositionally biased region" description="Low complexity" evidence="6">
    <location>
        <begin position="68"/>
        <end position="89"/>
    </location>
</feature>
<evidence type="ECO:0000313" key="9">
    <source>
        <dbReference type="EMBL" id="OHT09603.1"/>
    </source>
</evidence>
<dbReference type="InterPro" id="IPR017907">
    <property type="entry name" value="Znf_RING_CS"/>
</dbReference>
<dbReference type="PROSITE" id="PS00518">
    <property type="entry name" value="ZF_RING_1"/>
    <property type="match status" value="1"/>
</dbReference>
<feature type="zinc finger region" description="UBR-type" evidence="5">
    <location>
        <begin position="272"/>
        <end position="342"/>
    </location>
</feature>
<dbReference type="SUPFAM" id="SSF57850">
    <property type="entry name" value="RING/U-box"/>
    <property type="match status" value="1"/>
</dbReference>
<proteinExistence type="predicted"/>
<dbReference type="PROSITE" id="PS51157">
    <property type="entry name" value="ZF_UBR"/>
    <property type="match status" value="1"/>
</dbReference>
<dbReference type="GO" id="GO:0008270">
    <property type="term" value="F:zinc ion binding"/>
    <property type="evidence" value="ECO:0007669"/>
    <property type="project" value="UniProtKB-KW"/>
</dbReference>
<dbReference type="InterPro" id="IPR013083">
    <property type="entry name" value="Znf_RING/FYVE/PHD"/>
</dbReference>
<dbReference type="AlphaFoldDB" id="A0A1J4KEH2"/>
<evidence type="ECO:0000259" key="8">
    <source>
        <dbReference type="PROSITE" id="PS51157"/>
    </source>
</evidence>
<evidence type="ECO:0000313" key="10">
    <source>
        <dbReference type="Proteomes" id="UP000179807"/>
    </source>
</evidence>
<keyword evidence="3" id="KW-0862">Zinc</keyword>
<keyword evidence="2 4" id="KW-0863">Zinc-finger</keyword>
<dbReference type="GeneID" id="94836711"/>
<feature type="domain" description="UBR-type" evidence="8">
    <location>
        <begin position="272"/>
        <end position="342"/>
    </location>
</feature>
<dbReference type="SMART" id="SM00396">
    <property type="entry name" value="ZnF_UBR1"/>
    <property type="match status" value="1"/>
</dbReference>
<evidence type="ECO:0008006" key="11">
    <source>
        <dbReference type="Google" id="ProtNLM"/>
    </source>
</evidence>
<sequence length="346" mass="39585">MGEIELTCGICYEPFEAPRNAMVFTGCGHTICSDCLSHVNKCPFCNNSDVTAVKNIMIMNLVEEMKNKNPNPNSRNSHNAGNLNNSGNNHSDDEIPSEIAFESINEMVNRLVNNFYEETAQQATQHNEEMFSDDFDDFLDFQEEPIHVNIASQNIQVNNQINNQVINPSNHQINSDFNINVNNNNNNNHYNNRYDCNDDYHNKEFLDEFEKKTLMDIQSYIALYFDQSSDFVDVDERKMILLQIKELLDQTKFKQCLEEYTSNGKEFTCPEGVCSFLVMGKAFVQQKLYQCLTCDFIGDKVVCEACAKKCHAGHALSQVFTGFAYCDCGDNLQDFHCRCCVDINHD</sequence>
<evidence type="ECO:0000259" key="7">
    <source>
        <dbReference type="PROSITE" id="PS50089"/>
    </source>
</evidence>
<dbReference type="VEuPathDB" id="TrichDB:TRFO_21496"/>
<organism evidence="9 10">
    <name type="scientific">Tritrichomonas foetus</name>
    <dbReference type="NCBI Taxonomy" id="1144522"/>
    <lineage>
        <taxon>Eukaryota</taxon>
        <taxon>Metamonada</taxon>
        <taxon>Parabasalia</taxon>
        <taxon>Tritrichomonadida</taxon>
        <taxon>Tritrichomonadidae</taxon>
        <taxon>Tritrichomonas</taxon>
    </lineage>
</organism>